<feature type="chain" id="PRO_5045965136" evidence="1">
    <location>
        <begin position="30"/>
        <end position="94"/>
    </location>
</feature>
<accession>A0ABV4HRE2</accession>
<protein>
    <submittedName>
        <fullName evidence="2">Uncharacterized protein</fullName>
    </submittedName>
</protein>
<gene>
    <name evidence="2" type="ORF">AB6713_11780</name>
</gene>
<evidence type="ECO:0000256" key="1">
    <source>
        <dbReference type="SAM" id="SignalP"/>
    </source>
</evidence>
<feature type="signal peptide" evidence="1">
    <location>
        <begin position="1"/>
        <end position="29"/>
    </location>
</feature>
<proteinExistence type="predicted"/>
<comment type="caution">
    <text evidence="2">The sequence shown here is derived from an EMBL/GenBank/DDBJ whole genome shotgun (WGS) entry which is preliminary data.</text>
</comment>
<dbReference type="Proteomes" id="UP001566331">
    <property type="component" value="Unassembled WGS sequence"/>
</dbReference>
<name>A0ABV4HRE2_9GAMM</name>
<evidence type="ECO:0000313" key="3">
    <source>
        <dbReference type="Proteomes" id="UP001566331"/>
    </source>
</evidence>
<keyword evidence="1" id="KW-0732">Signal</keyword>
<organism evidence="2 3">
    <name type="scientific">Luteimonas salinilitoris</name>
    <dbReference type="NCBI Taxonomy" id="3237697"/>
    <lineage>
        <taxon>Bacteria</taxon>
        <taxon>Pseudomonadati</taxon>
        <taxon>Pseudomonadota</taxon>
        <taxon>Gammaproteobacteria</taxon>
        <taxon>Lysobacterales</taxon>
        <taxon>Lysobacteraceae</taxon>
        <taxon>Luteimonas</taxon>
    </lineage>
</organism>
<reference evidence="2 3" key="1">
    <citation type="submission" date="2024-07" db="EMBL/GenBank/DDBJ databases">
        <title>Luteimonas salilacus sp. nov., isolated from the shore soil of Salt Lake in Tibet of China.</title>
        <authorList>
            <person name="Zhang X."/>
            <person name="Li A."/>
        </authorList>
    </citation>
    <scope>NUCLEOTIDE SEQUENCE [LARGE SCALE GENOMIC DNA]</scope>
    <source>
        <strain evidence="2 3">B3-2-R+30</strain>
    </source>
</reference>
<evidence type="ECO:0000313" key="2">
    <source>
        <dbReference type="EMBL" id="MEZ0475289.1"/>
    </source>
</evidence>
<dbReference type="EMBL" id="JBFWIC010000015">
    <property type="protein sequence ID" value="MEZ0475289.1"/>
    <property type="molecule type" value="Genomic_DNA"/>
</dbReference>
<keyword evidence="3" id="KW-1185">Reference proteome</keyword>
<sequence>MNQNKNAYTRGTSLALVVGMAVIFAPSIAAEPKPEINEIVRKFHVNYSAGDVEENGHLVNENIVVYVNAARPTKSTARRWKAVRRLWTGSNWTS</sequence>
<dbReference type="RefSeq" id="WP_370562802.1">
    <property type="nucleotide sequence ID" value="NZ_JBFWIB010000002.1"/>
</dbReference>